<dbReference type="InterPro" id="IPR007055">
    <property type="entry name" value="BON_dom"/>
</dbReference>
<reference evidence="2 3" key="1">
    <citation type="submission" date="2020-06" db="EMBL/GenBank/DDBJ databases">
        <title>The endosymbiont of the kinetoplastid Bodo saltans is a Paracaedibacter-like alpha-proteobacterium possessing a putative toxin-antitoxin system.</title>
        <authorList>
            <person name="Midha S."/>
            <person name="Rigden D.J."/>
            <person name="Siozios S."/>
            <person name="Hurst G.D.D."/>
            <person name="Jackson A.P."/>
        </authorList>
    </citation>
    <scope>NUCLEOTIDE SEQUENCE [LARGE SCALE GENOMIC DNA]</scope>
    <source>
        <strain evidence="2">Lake Konstanz</strain>
    </source>
</reference>
<evidence type="ECO:0000313" key="3">
    <source>
        <dbReference type="Proteomes" id="UP000594001"/>
    </source>
</evidence>
<proteinExistence type="predicted"/>
<evidence type="ECO:0000313" key="2">
    <source>
        <dbReference type="EMBL" id="QOL20422.1"/>
    </source>
</evidence>
<dbReference type="EMBL" id="CP054719">
    <property type="protein sequence ID" value="QOL20422.1"/>
    <property type="molecule type" value="Genomic_DNA"/>
</dbReference>
<dbReference type="PROSITE" id="PS50914">
    <property type="entry name" value="BON"/>
    <property type="match status" value="1"/>
</dbReference>
<accession>A0A7L9RV24</accession>
<dbReference type="KEGG" id="pbal:CPBP_01216"/>
<protein>
    <submittedName>
        <fullName evidence="2">BON domain-containing protein</fullName>
    </submittedName>
</protein>
<evidence type="ECO:0000259" key="1">
    <source>
        <dbReference type="PROSITE" id="PS50914"/>
    </source>
</evidence>
<name>A0A7L9RV24_9PROT</name>
<gene>
    <name evidence="2" type="ORF">CPBP_01216</name>
</gene>
<dbReference type="AlphaFoldDB" id="A0A7L9RV24"/>
<sequence length="188" mass="21568">MIKSIFQLRYFLGISCMLCLSACEHLKQDAKSVEASYQKSASDTVIYTNVVQVLQNIRRDLPSEARLIVLQGRVLLVGYVESAQEHIDVVNAVWKIKGVQEVIDHLEHVPTNEKTGFDIKNTFVKTQLDTLFLTNSAVHYGNFQYVIFKKNLYVLARTSSEAEKEAFYTIVKKTPTIQKVFFYSTYKQ</sequence>
<dbReference type="Proteomes" id="UP000594001">
    <property type="component" value="Chromosome"/>
</dbReference>
<keyword evidence="3" id="KW-1185">Reference proteome</keyword>
<organism evidence="2 3">
    <name type="scientific">Candidatus Bodocaedibacter vickermanii</name>
    <dbReference type="NCBI Taxonomy" id="2741701"/>
    <lineage>
        <taxon>Bacteria</taxon>
        <taxon>Pseudomonadati</taxon>
        <taxon>Pseudomonadota</taxon>
        <taxon>Alphaproteobacteria</taxon>
        <taxon>Holosporales</taxon>
        <taxon>Candidatus Paracaedibacteraceae</taxon>
        <taxon>Candidatus Bodocaedibacter</taxon>
    </lineage>
</organism>
<dbReference type="Pfam" id="PF04972">
    <property type="entry name" value="BON"/>
    <property type="match status" value="1"/>
</dbReference>
<feature type="domain" description="BON" evidence="1">
    <location>
        <begin position="42"/>
        <end position="110"/>
    </location>
</feature>